<sequence length="236" mass="25542">MIWRPLDVIPSITLRRNGRGQPETGEKRMSDYSFELPNPDDMPIHPRTGLRAIGLGKRGPIWPIMGGSGEGEGNPGGTTGDNPGGGESAPETETQNNGDGDPPKPTETVDFWKQKAREQESRAKANASAAKQLSEAREKLAEAEAEAAAVPAKIAEGLKAHLVARHEIDAEDAELFLTATDPELLLKQVDRLLAQSQSGKRRKNTNYVPSQGNADHNADKDSGIREFTRQLFGTNT</sequence>
<evidence type="ECO:0000256" key="1">
    <source>
        <dbReference type="SAM" id="Coils"/>
    </source>
</evidence>
<dbReference type="EMBL" id="MN234184">
    <property type="protein sequence ID" value="QFG10026.1"/>
    <property type="molecule type" value="Genomic_DNA"/>
</dbReference>
<protein>
    <submittedName>
        <fullName evidence="3">Scaffolding protein</fullName>
    </submittedName>
</protein>
<evidence type="ECO:0000313" key="3">
    <source>
        <dbReference type="EMBL" id="QFG10026.1"/>
    </source>
</evidence>
<feature type="coiled-coil region" evidence="1">
    <location>
        <begin position="113"/>
        <end position="153"/>
    </location>
</feature>
<keyword evidence="1" id="KW-0175">Coiled coil</keyword>
<name>A0A5J6TH17_9CAUD</name>
<dbReference type="RefSeq" id="YP_010754735.1">
    <property type="nucleotide sequence ID" value="NC_073463.1"/>
</dbReference>
<keyword evidence="4" id="KW-1185">Reference proteome</keyword>
<dbReference type="Proteomes" id="UP000326087">
    <property type="component" value="Segment"/>
</dbReference>
<organism evidence="3 4">
    <name type="scientific">Mycobacterium phage IdentityCrisis</name>
    <dbReference type="NCBI Taxonomy" id="2599866"/>
    <lineage>
        <taxon>Viruses</taxon>
        <taxon>Duplodnaviria</taxon>
        <taxon>Heunggongvirae</taxon>
        <taxon>Uroviricota</taxon>
        <taxon>Caudoviricetes</taxon>
        <taxon>Identitycrisisvirus</taxon>
        <taxon>Identitycrisisvirus identitycrisis</taxon>
    </lineage>
</organism>
<dbReference type="GeneID" id="80019334"/>
<accession>A0A5J6TH17</accession>
<gene>
    <name evidence="3" type="primary">6</name>
    <name evidence="3" type="ORF">SEA_IDENTITYCRISIS_6</name>
</gene>
<feature type="region of interest" description="Disordered" evidence="2">
    <location>
        <begin position="196"/>
        <end position="223"/>
    </location>
</feature>
<feature type="compositionally biased region" description="Polar residues" evidence="2">
    <location>
        <begin position="205"/>
        <end position="214"/>
    </location>
</feature>
<proteinExistence type="predicted"/>
<evidence type="ECO:0000313" key="4">
    <source>
        <dbReference type="Proteomes" id="UP000326087"/>
    </source>
</evidence>
<feature type="compositionally biased region" description="Gly residues" evidence="2">
    <location>
        <begin position="66"/>
        <end position="87"/>
    </location>
</feature>
<evidence type="ECO:0000256" key="2">
    <source>
        <dbReference type="SAM" id="MobiDB-lite"/>
    </source>
</evidence>
<dbReference type="KEGG" id="vg:80019334"/>
<reference evidence="3 4" key="1">
    <citation type="submission" date="2019-07" db="EMBL/GenBank/DDBJ databases">
        <authorList>
            <person name="Widmer J."/>
            <person name="Andre W."/>
            <person name="Castro A."/>
            <person name="Cintron J."/>
            <person name="Cintron J."/>
            <person name="Elliott S."/>
            <person name="Harel H."/>
            <person name="Hasan D."/>
            <person name="Page A."/>
            <person name="Santana M."/>
            <person name="Slobasky M."/>
            <person name="Stevens T."/>
            <person name="Vilcin V."/>
            <person name="Whitaker K."/>
            <person name="Yelvington M."/>
            <person name="Wiersma-Koch H."/>
            <person name="Douthitt C."/>
            <person name="D'Elia T."/>
            <person name="Garlena R.A."/>
            <person name="Russell D.A."/>
            <person name="Pope W.H."/>
            <person name="Jacobs-Sera D."/>
            <person name="Hatfull G.F."/>
        </authorList>
    </citation>
    <scope>NUCLEOTIDE SEQUENCE [LARGE SCALE GENOMIC DNA]</scope>
</reference>
<feature type="region of interest" description="Disordered" evidence="2">
    <location>
        <begin position="1"/>
        <end position="108"/>
    </location>
</feature>